<name>A0ACC2SA90_9FUNG</name>
<dbReference type="EMBL" id="QTSX02005691">
    <property type="protein sequence ID" value="KAJ9059240.1"/>
    <property type="molecule type" value="Genomic_DNA"/>
</dbReference>
<gene>
    <name evidence="1" type="ORF">DSO57_1004552</name>
</gene>
<proteinExistence type="predicted"/>
<dbReference type="Proteomes" id="UP001165960">
    <property type="component" value="Unassembled WGS sequence"/>
</dbReference>
<evidence type="ECO:0000313" key="2">
    <source>
        <dbReference type="Proteomes" id="UP001165960"/>
    </source>
</evidence>
<comment type="caution">
    <text evidence="1">The sequence shown here is derived from an EMBL/GenBank/DDBJ whole genome shotgun (WGS) entry which is preliminary data.</text>
</comment>
<organism evidence="1 2">
    <name type="scientific">Entomophthora muscae</name>
    <dbReference type="NCBI Taxonomy" id="34485"/>
    <lineage>
        <taxon>Eukaryota</taxon>
        <taxon>Fungi</taxon>
        <taxon>Fungi incertae sedis</taxon>
        <taxon>Zoopagomycota</taxon>
        <taxon>Entomophthoromycotina</taxon>
        <taxon>Entomophthoromycetes</taxon>
        <taxon>Entomophthorales</taxon>
        <taxon>Entomophthoraceae</taxon>
        <taxon>Entomophthora</taxon>
    </lineage>
</organism>
<protein>
    <submittedName>
        <fullName evidence="1">Uncharacterized protein</fullName>
    </submittedName>
</protein>
<reference evidence="1" key="1">
    <citation type="submission" date="2022-04" db="EMBL/GenBank/DDBJ databases">
        <title>Genome of the entomopathogenic fungus Entomophthora muscae.</title>
        <authorList>
            <person name="Elya C."/>
            <person name="Lovett B.R."/>
            <person name="Lee E."/>
            <person name="Macias A.M."/>
            <person name="Hajek A.E."/>
            <person name="De Bivort B.L."/>
            <person name="Kasson M.T."/>
            <person name="De Fine Licht H.H."/>
            <person name="Stajich J.E."/>
        </authorList>
    </citation>
    <scope>NUCLEOTIDE SEQUENCE</scope>
    <source>
        <strain evidence="1">Berkeley</strain>
    </source>
</reference>
<accession>A0ACC2SA90</accession>
<keyword evidence="2" id="KW-1185">Reference proteome</keyword>
<evidence type="ECO:0000313" key="1">
    <source>
        <dbReference type="EMBL" id="KAJ9059240.1"/>
    </source>
</evidence>
<sequence>MSLRIAGLRSVKQASFCFQTRFSSTNASNATAKAKETASKAAAALSSATTKATKTAECATKVLTTVWEKTVYGAKVGAEVAKEVYTKEQMAPPTSEQLQQASKELFALAKNTDIQKITREDLLNAAYYGSQVYGFFLVGEIIGRFNIVGYAI</sequence>